<evidence type="ECO:0000256" key="1">
    <source>
        <dbReference type="ARBA" id="ARBA00001933"/>
    </source>
</evidence>
<feature type="binding site" evidence="6">
    <location>
        <position position="265"/>
    </location>
    <ligand>
        <name>substrate</name>
    </ligand>
</feature>
<sequence>MRKDELRTPCYVVQESKLRKNLEILKSVRQETGCHILLAQKAFSMYHLYPLIGEYLDGATASGLHEARLGYEEMGKENHIFSPAYKEEEMPEILKMCDHIVFNSPAQFRKYKDQVRAYGRRTDGQDGSADAGSMYGGCAGGRSMGLRINPECSTQEGHAIYDPCAPFSRLGTTLEQMQAELTEEEISELDGLHFHTLCEQNSDDLATTLRAVEEKFGKYLHQMKWVNFGGGHHITREDYDLELLKKCIRHVKETYDVEVYLEPGEAVALNAGEMITEVLEIVDNGMKIAILDASAACHMPDVLEMPYRPPLKDAWEPNAEESVVCREGSETAEDGSLHGECAGGRQYIYRLAGPTCLAGDVIGDYAFDHPLQCGERLEFQDMAIYTMVKTNTFNGMNLPDIVLERENGECEIVRTFGYEDFKSRL</sequence>
<organism evidence="8 9">
    <name type="scientific">Mediterraneibacter catenae</name>
    <dbReference type="NCBI Taxonomy" id="2594882"/>
    <lineage>
        <taxon>Bacteria</taxon>
        <taxon>Bacillati</taxon>
        <taxon>Bacillota</taxon>
        <taxon>Clostridia</taxon>
        <taxon>Lachnospirales</taxon>
        <taxon>Lachnospiraceae</taxon>
        <taxon>Mediterraneibacter</taxon>
    </lineage>
</organism>
<keyword evidence="4" id="KW-0745">Spermidine biosynthesis</keyword>
<dbReference type="GO" id="GO:0009089">
    <property type="term" value="P:lysine biosynthetic process via diaminopimelate"/>
    <property type="evidence" value="ECO:0007669"/>
    <property type="project" value="TreeGrafter"/>
</dbReference>
<dbReference type="SUPFAM" id="SSF50621">
    <property type="entry name" value="Alanine racemase C-terminal domain-like"/>
    <property type="match status" value="1"/>
</dbReference>
<keyword evidence="2" id="KW-0210">Decarboxylase</keyword>
<dbReference type="GO" id="GO:0008295">
    <property type="term" value="P:spermidine biosynthetic process"/>
    <property type="evidence" value="ECO:0007669"/>
    <property type="project" value="UniProtKB-KW"/>
</dbReference>
<dbReference type="InterPro" id="IPR005730">
    <property type="entry name" value="Nsp_de-COase"/>
</dbReference>
<evidence type="ECO:0000259" key="7">
    <source>
        <dbReference type="Pfam" id="PF00278"/>
    </source>
</evidence>
<dbReference type="FunFam" id="3.20.20.10:FF:000012">
    <property type="entry name" value="Carboxynorspermidine/carboxyspermidine decarboxylase"/>
    <property type="match status" value="1"/>
</dbReference>
<reference evidence="8" key="1">
    <citation type="submission" date="2019-07" db="EMBL/GenBank/DDBJ databases">
        <authorList>
            <person name="Wongkuna S."/>
            <person name="Scaria J."/>
        </authorList>
    </citation>
    <scope>NUCLEOTIDE SEQUENCE [LARGE SCALE GENOMIC DNA]</scope>
    <source>
        <strain evidence="8">SW178</strain>
    </source>
</reference>
<keyword evidence="3" id="KW-0663">Pyridoxal phosphate</keyword>
<dbReference type="Gene3D" id="2.40.37.10">
    <property type="entry name" value="Lyase, Ornithine Decarboxylase, Chain A, domain 1"/>
    <property type="match status" value="1"/>
</dbReference>
<evidence type="ECO:0000256" key="2">
    <source>
        <dbReference type="ARBA" id="ARBA00022793"/>
    </source>
</evidence>
<comment type="cofactor">
    <cofactor evidence="1">
        <name>pyridoxal 5'-phosphate</name>
        <dbReference type="ChEBI" id="CHEBI:597326"/>
    </cofactor>
</comment>
<accession>A0A5M9HZB3</accession>
<keyword evidence="9" id="KW-1185">Reference proteome</keyword>
<feature type="binding site" evidence="6">
    <location>
        <position position="301"/>
    </location>
    <ligand>
        <name>substrate</name>
    </ligand>
</feature>
<name>A0A5M9HZB3_9FIRM</name>
<evidence type="ECO:0000256" key="6">
    <source>
        <dbReference type="PIRSR" id="PIRSR038941-1"/>
    </source>
</evidence>
<dbReference type="EMBL" id="VMSO01000003">
    <property type="protein sequence ID" value="KAA8502168.1"/>
    <property type="molecule type" value="Genomic_DNA"/>
</dbReference>
<keyword evidence="5 8" id="KW-0456">Lyase</keyword>
<comment type="caution">
    <text evidence="8">The sequence shown here is derived from an EMBL/GenBank/DDBJ whole genome shotgun (WGS) entry which is preliminary data.</text>
</comment>
<dbReference type="NCBIfam" id="TIGR01047">
    <property type="entry name" value="nspC"/>
    <property type="match status" value="1"/>
</dbReference>
<dbReference type="CDD" id="cd06829">
    <property type="entry name" value="PLPDE_III_CANSDC"/>
    <property type="match status" value="1"/>
</dbReference>
<dbReference type="InterPro" id="IPR029066">
    <property type="entry name" value="PLP-binding_barrel"/>
</dbReference>
<dbReference type="PIRSF" id="PIRSF038941">
    <property type="entry name" value="NspC"/>
    <property type="match status" value="1"/>
</dbReference>
<dbReference type="Pfam" id="PF00278">
    <property type="entry name" value="Orn_DAP_Arg_deC"/>
    <property type="match status" value="1"/>
</dbReference>
<proteinExistence type="predicted"/>
<protein>
    <submittedName>
        <fullName evidence="8">Carboxynorspermidine decarboxylase</fullName>
        <ecNumber evidence="8">4.1.1.96</ecNumber>
    </submittedName>
</protein>
<dbReference type="PANTHER" id="PTHR43727:SF1">
    <property type="entry name" value="CARBOXYNORSPERMIDINE_CARBOXYSPERMIDINE DECARBOXYLASE"/>
    <property type="match status" value="1"/>
</dbReference>
<dbReference type="EC" id="4.1.1.96" evidence="8"/>
<dbReference type="GO" id="GO:0045312">
    <property type="term" value="P:nor-spermidine biosynthetic process"/>
    <property type="evidence" value="ECO:0007669"/>
    <property type="project" value="InterPro"/>
</dbReference>
<evidence type="ECO:0000313" key="9">
    <source>
        <dbReference type="Proteomes" id="UP000322025"/>
    </source>
</evidence>
<dbReference type="InterPro" id="IPR009006">
    <property type="entry name" value="Ala_racemase/Decarboxylase_C"/>
</dbReference>
<dbReference type="RefSeq" id="WP_150310288.1">
    <property type="nucleotide sequence ID" value="NZ_VMSO01000003.1"/>
</dbReference>
<feature type="domain" description="Orn/DAP/Arg decarboxylase 2 C-terminal" evidence="7">
    <location>
        <begin position="160"/>
        <end position="382"/>
    </location>
</feature>
<dbReference type="GO" id="GO:0008836">
    <property type="term" value="F:diaminopimelate decarboxylase activity"/>
    <property type="evidence" value="ECO:0007669"/>
    <property type="project" value="TreeGrafter"/>
</dbReference>
<dbReference type="InterPro" id="IPR022643">
    <property type="entry name" value="De-COase2_C"/>
</dbReference>
<dbReference type="Gene3D" id="3.20.20.10">
    <property type="entry name" value="Alanine racemase"/>
    <property type="match status" value="1"/>
</dbReference>
<dbReference type="AlphaFoldDB" id="A0A5M9HZB3"/>
<dbReference type="OrthoDB" id="9804410at2"/>
<dbReference type="PANTHER" id="PTHR43727">
    <property type="entry name" value="DIAMINOPIMELATE DECARBOXYLASE"/>
    <property type="match status" value="1"/>
</dbReference>
<evidence type="ECO:0000256" key="4">
    <source>
        <dbReference type="ARBA" id="ARBA00023066"/>
    </source>
</evidence>
<dbReference type="Proteomes" id="UP000322025">
    <property type="component" value="Unassembled WGS sequence"/>
</dbReference>
<evidence type="ECO:0000256" key="5">
    <source>
        <dbReference type="ARBA" id="ARBA00023239"/>
    </source>
</evidence>
<gene>
    <name evidence="8" type="primary">nspC</name>
    <name evidence="8" type="ORF">FNY66_03300</name>
</gene>
<dbReference type="SUPFAM" id="SSF51419">
    <property type="entry name" value="PLP-binding barrel"/>
    <property type="match status" value="1"/>
</dbReference>
<evidence type="ECO:0000313" key="8">
    <source>
        <dbReference type="EMBL" id="KAA8502168.1"/>
    </source>
</evidence>
<evidence type="ECO:0000256" key="3">
    <source>
        <dbReference type="ARBA" id="ARBA00022898"/>
    </source>
</evidence>